<evidence type="ECO:0000256" key="3">
    <source>
        <dbReference type="ARBA" id="ARBA00022833"/>
    </source>
</evidence>
<organism evidence="6 7">
    <name type="scientific">Aquilegia coerulea</name>
    <name type="common">Rocky mountain columbine</name>
    <dbReference type="NCBI Taxonomy" id="218851"/>
    <lineage>
        <taxon>Eukaryota</taxon>
        <taxon>Viridiplantae</taxon>
        <taxon>Streptophyta</taxon>
        <taxon>Embryophyta</taxon>
        <taxon>Tracheophyta</taxon>
        <taxon>Spermatophyta</taxon>
        <taxon>Magnoliopsida</taxon>
        <taxon>Ranunculales</taxon>
        <taxon>Ranunculaceae</taxon>
        <taxon>Thalictroideae</taxon>
        <taxon>Aquilegia</taxon>
    </lineage>
</organism>
<dbReference type="SMART" id="SM00575">
    <property type="entry name" value="ZnF_PMZ"/>
    <property type="match status" value="1"/>
</dbReference>
<accession>A0A2G5ENG4</accession>
<dbReference type="InterPro" id="IPR006564">
    <property type="entry name" value="Znf_PMZ"/>
</dbReference>
<evidence type="ECO:0000256" key="2">
    <source>
        <dbReference type="ARBA" id="ARBA00022771"/>
    </source>
</evidence>
<dbReference type="Pfam" id="PF04434">
    <property type="entry name" value="SWIM"/>
    <property type="match status" value="1"/>
</dbReference>
<dbReference type="PROSITE" id="PS50966">
    <property type="entry name" value="ZF_SWIM"/>
    <property type="match status" value="1"/>
</dbReference>
<dbReference type="AlphaFoldDB" id="A0A2G5ENG4"/>
<dbReference type="OrthoDB" id="1938144at2759"/>
<dbReference type="InterPro" id="IPR007527">
    <property type="entry name" value="Znf_SWIM"/>
</dbReference>
<dbReference type="PANTHER" id="PTHR31973:SF187">
    <property type="entry name" value="MUTATOR TRANSPOSASE MUDRA PROTEIN"/>
    <property type="match status" value="1"/>
</dbReference>
<dbReference type="Proteomes" id="UP000230069">
    <property type="component" value="Unassembled WGS sequence"/>
</dbReference>
<proteinExistence type="predicted"/>
<keyword evidence="1" id="KW-0479">Metal-binding</keyword>
<evidence type="ECO:0000256" key="4">
    <source>
        <dbReference type="PROSITE-ProRule" id="PRU00325"/>
    </source>
</evidence>
<dbReference type="PANTHER" id="PTHR31973">
    <property type="entry name" value="POLYPROTEIN, PUTATIVE-RELATED"/>
    <property type="match status" value="1"/>
</dbReference>
<protein>
    <recommendedName>
        <fullName evidence="5">SWIM-type domain-containing protein</fullName>
    </recommendedName>
</protein>
<keyword evidence="2 4" id="KW-0863">Zinc-finger</keyword>
<evidence type="ECO:0000313" key="6">
    <source>
        <dbReference type="EMBL" id="PIA57269.1"/>
    </source>
</evidence>
<evidence type="ECO:0000313" key="7">
    <source>
        <dbReference type="Proteomes" id="UP000230069"/>
    </source>
</evidence>
<name>A0A2G5ENG4_AQUCA</name>
<evidence type="ECO:0000256" key="1">
    <source>
        <dbReference type="ARBA" id="ARBA00022723"/>
    </source>
</evidence>
<keyword evidence="3" id="KW-0862">Zinc</keyword>
<feature type="domain" description="SWIM-type" evidence="5">
    <location>
        <begin position="514"/>
        <end position="546"/>
    </location>
</feature>
<evidence type="ECO:0000259" key="5">
    <source>
        <dbReference type="PROSITE" id="PS50966"/>
    </source>
</evidence>
<gene>
    <name evidence="6" type="ORF">AQUCO_00600184v1</name>
</gene>
<keyword evidence="7" id="KW-1185">Reference proteome</keyword>
<dbReference type="EMBL" id="KZ305023">
    <property type="protein sequence ID" value="PIA57269.1"/>
    <property type="molecule type" value="Genomic_DNA"/>
</dbReference>
<dbReference type="InParanoid" id="A0A2G5ENG4"/>
<dbReference type="GO" id="GO:0008270">
    <property type="term" value="F:zinc ion binding"/>
    <property type="evidence" value="ECO:0007669"/>
    <property type="project" value="UniProtKB-KW"/>
</dbReference>
<dbReference type="STRING" id="218851.A0A2G5ENG4"/>
<reference evidence="6 7" key="1">
    <citation type="submission" date="2017-09" db="EMBL/GenBank/DDBJ databases">
        <title>WGS assembly of Aquilegia coerulea Goldsmith.</title>
        <authorList>
            <person name="Hodges S."/>
            <person name="Kramer E."/>
            <person name="Nordborg M."/>
            <person name="Tomkins J."/>
            <person name="Borevitz J."/>
            <person name="Derieg N."/>
            <person name="Yan J."/>
            <person name="Mihaltcheva S."/>
            <person name="Hayes R.D."/>
            <person name="Rokhsar D."/>
        </authorList>
    </citation>
    <scope>NUCLEOTIDE SEQUENCE [LARGE SCALE GENOMIC DNA]</scope>
    <source>
        <strain evidence="7">cv. Goldsmith</strain>
    </source>
</reference>
<sequence>MDKSSVLVVVSFNCESINLRVDVNYNLLKFKEEIYKTWPVLRHMDYELLYKLHGNDAVFDSDTGIQSLAFLCFYKKIGKVDVDISVVKIVGLVSSELPAVSGSGGSDLSSIASTSSTLIVGSSHEVQKSLTWGIAITGKGQKISSKKEFVSALLRYNLHHGFKYRTIKNERTLFTACCSLKESDNQIIVNGTSGLRLFKDKPSLKPSEVINEMQRDYRVPVNYYYARVGKKLAVKKIYGEEACSYSQLTFYMNTLKERDPDGRFILETHQKTTKFSRIFIAFEACIHVFQYCRPLLFLKACQLKTKYKGCLMAATGKNADNGFYPLAYVVVSTENDDKWEWFLGNLKSVVFPNSSHGYCLWHLWCNLRASIKGPSCNRLFINELFKVVAYAFTPVELSVKLNDLLDGNKENKQDVIEFWSTVPYEHWANAFFPGQRYRDMCSSNAESFNSWVGEERFLPITSMLDRIRRSNRWTSIICLPIQNKLKERIDASKTWTRPVKSSETLFEVHNIRTNIVNLENRTCSCRRWTVEGIPCVHSLHCIISDQRDVEDFVDPMFRVFAYRQNYANHIPPIIVNLDDIVVGEDDVIKPPDLSKQRSRPKTKRIPNVGSFKKRRFTSKICMDSFE</sequence>